<gene>
    <name evidence="2" type="ORF">CLM73_15195</name>
</gene>
<accession>A0A2S0I8L6</accession>
<dbReference type="Proteomes" id="UP000239477">
    <property type="component" value="Chromosome"/>
</dbReference>
<dbReference type="AlphaFoldDB" id="A0A2S0I8L6"/>
<dbReference type="EMBL" id="CP023270">
    <property type="protein sequence ID" value="AVJ28348.1"/>
    <property type="molecule type" value="Genomic_DNA"/>
</dbReference>
<evidence type="ECO:0000313" key="2">
    <source>
        <dbReference type="EMBL" id="AVJ28348.1"/>
    </source>
</evidence>
<evidence type="ECO:0000313" key="3">
    <source>
        <dbReference type="Proteomes" id="UP000239477"/>
    </source>
</evidence>
<dbReference type="InterPro" id="IPR013096">
    <property type="entry name" value="Cupin_2"/>
</dbReference>
<dbReference type="CDD" id="cd02230">
    <property type="entry name" value="cupin_HP0902-like"/>
    <property type="match status" value="1"/>
</dbReference>
<proteinExistence type="predicted"/>
<dbReference type="Gene3D" id="2.60.120.10">
    <property type="entry name" value="Jelly Rolls"/>
    <property type="match status" value="1"/>
</dbReference>
<organism evidence="2 3">
    <name type="scientific">Achromobacter spanius</name>
    <dbReference type="NCBI Taxonomy" id="217203"/>
    <lineage>
        <taxon>Bacteria</taxon>
        <taxon>Pseudomonadati</taxon>
        <taxon>Pseudomonadota</taxon>
        <taxon>Betaproteobacteria</taxon>
        <taxon>Burkholderiales</taxon>
        <taxon>Alcaligenaceae</taxon>
        <taxon>Achromobacter</taxon>
    </lineage>
</organism>
<reference evidence="2 3" key="1">
    <citation type="submission" date="2017-09" db="EMBL/GenBank/DDBJ databases">
        <title>Genomic, metabolic, and phenotypic characteristics of bacterial isolates from the natural microbiome of the model nematode Caenorhabditis elegans.</title>
        <authorList>
            <person name="Zimmermann J."/>
            <person name="Obeng N."/>
            <person name="Yang W."/>
            <person name="Obeng O."/>
            <person name="Kissoyan K."/>
            <person name="Pees B."/>
            <person name="Dirksen P."/>
            <person name="Hoppner M."/>
            <person name="Franke A."/>
            <person name="Rosenstiel P."/>
            <person name="Leippe M."/>
            <person name="Dierking K."/>
            <person name="Kaleta C."/>
            <person name="Schulenburg H."/>
        </authorList>
    </citation>
    <scope>NUCLEOTIDE SEQUENCE [LARGE SCALE GENOMIC DNA]</scope>
    <source>
        <strain evidence="2 3">MYb73</strain>
    </source>
</reference>
<protein>
    <recommendedName>
        <fullName evidence="1">Cupin type-2 domain-containing protein</fullName>
    </recommendedName>
</protein>
<dbReference type="OrthoDB" id="8265259at2"/>
<feature type="domain" description="Cupin type-2" evidence="1">
    <location>
        <begin position="42"/>
        <end position="101"/>
    </location>
</feature>
<dbReference type="InterPro" id="IPR014710">
    <property type="entry name" value="RmlC-like_jellyroll"/>
</dbReference>
<dbReference type="SUPFAM" id="SSF51182">
    <property type="entry name" value="RmlC-like cupins"/>
    <property type="match status" value="1"/>
</dbReference>
<dbReference type="Pfam" id="PF07883">
    <property type="entry name" value="Cupin_2"/>
    <property type="match status" value="1"/>
</dbReference>
<evidence type="ECO:0000259" key="1">
    <source>
        <dbReference type="Pfam" id="PF07883"/>
    </source>
</evidence>
<sequence>MALKHADPGQVIDLKPYGAALAQKQSVALFKSEDLEVMRLVLLAGKTMPSHDVEGEITLQCLEGSVEVSTDGATHILDAGRLMYLPGRAPHSLFALENASVLVTVALKRP</sequence>
<name>A0A2S0I8L6_9BURK</name>
<dbReference type="InterPro" id="IPR011051">
    <property type="entry name" value="RmlC_Cupin_sf"/>
</dbReference>
<dbReference type="RefSeq" id="WP_105239144.1">
    <property type="nucleotide sequence ID" value="NZ_CP023270.1"/>
</dbReference>
<keyword evidence="3" id="KW-1185">Reference proteome</keyword>